<evidence type="ECO:0000313" key="8">
    <source>
        <dbReference type="Proteomes" id="UP000256561"/>
    </source>
</evidence>
<dbReference type="CDD" id="cd00609">
    <property type="entry name" value="AAT_like"/>
    <property type="match status" value="1"/>
</dbReference>
<dbReference type="Gene3D" id="3.90.1150.10">
    <property type="entry name" value="Aspartate Aminotransferase, domain 1"/>
    <property type="match status" value="1"/>
</dbReference>
<dbReference type="Pfam" id="PF00155">
    <property type="entry name" value="Aminotran_1_2"/>
    <property type="match status" value="1"/>
</dbReference>
<dbReference type="GO" id="GO:0030170">
    <property type="term" value="F:pyridoxal phosphate binding"/>
    <property type="evidence" value="ECO:0007669"/>
    <property type="project" value="InterPro"/>
</dbReference>
<dbReference type="EMBL" id="QRHA01000005">
    <property type="protein sequence ID" value="RDV25952.1"/>
    <property type="molecule type" value="Genomic_DNA"/>
</dbReference>
<keyword evidence="4" id="KW-0663">Pyridoxal phosphate</keyword>
<dbReference type="SUPFAM" id="SSF53383">
    <property type="entry name" value="PLP-dependent transferases"/>
    <property type="match status" value="1"/>
</dbReference>
<dbReference type="PANTHER" id="PTHR43643">
    <property type="entry name" value="HISTIDINOL-PHOSPHATE AMINOTRANSFERASE 2"/>
    <property type="match status" value="1"/>
</dbReference>
<dbReference type="InterPro" id="IPR050106">
    <property type="entry name" value="HistidinolP_aminotransfase"/>
</dbReference>
<evidence type="ECO:0000256" key="2">
    <source>
        <dbReference type="ARBA" id="ARBA00022576"/>
    </source>
</evidence>
<proteinExistence type="inferred from homology"/>
<name>A0A3D8M897_9ALTE</name>
<keyword evidence="2 7" id="KW-0032">Aminotransferase</keyword>
<dbReference type="GO" id="GO:0008483">
    <property type="term" value="F:transaminase activity"/>
    <property type="evidence" value="ECO:0007669"/>
    <property type="project" value="UniProtKB-KW"/>
</dbReference>
<dbReference type="InterPro" id="IPR006311">
    <property type="entry name" value="TAT_signal"/>
</dbReference>
<organism evidence="7 8">
    <name type="scientific">Alteromonas aestuariivivens</name>
    <dbReference type="NCBI Taxonomy" id="1938339"/>
    <lineage>
        <taxon>Bacteria</taxon>
        <taxon>Pseudomonadati</taxon>
        <taxon>Pseudomonadota</taxon>
        <taxon>Gammaproteobacteria</taxon>
        <taxon>Alteromonadales</taxon>
        <taxon>Alteromonadaceae</taxon>
        <taxon>Alteromonas/Salinimonas group</taxon>
        <taxon>Alteromonas</taxon>
    </lineage>
</organism>
<comment type="similarity">
    <text evidence="1">Belongs to the class-II pyridoxal-phosphate-dependent aminotransferase family. Histidinol-phosphate aminotransferase subfamily.</text>
</comment>
<keyword evidence="8" id="KW-1185">Reference proteome</keyword>
<dbReference type="InterPro" id="IPR004839">
    <property type="entry name" value="Aminotransferase_I/II_large"/>
</dbReference>
<protein>
    <submittedName>
        <fullName evidence="7">Histidinol-phosphate aminotransferase family protein</fullName>
    </submittedName>
</protein>
<dbReference type="AlphaFoldDB" id="A0A3D8M897"/>
<sequence length="385" mass="42438">MQEPFNPRRRFLKTITSGLVAAGTASFASPLFASESTLLPFRRGATLLPLHFNENSLGMSPKALAAGQEAVRIMGNRYADDYCDTLREMLAKQHGVSKSQIVLGNGSTEVINAVVRWLGKSNAVLLEPSPTYSQVSEQFTLAGLDIIQVPTDAKFVTDIAAMRDRAAQIDGPLLINLCNPNNPTGTITPYEILQEWVSSSPSEHVFLIDEAYYDYAAADPAYETALKLIKQQRDNVIVTRTFSKIFGMAGLRMGYGIATEKTAKVVDAHGAGFNLNAAGLAAAIAGLKDESFYQHSLKSNYQAKQILLETLDQLGLEYIPSHTNFVLHRINGPVDIYQQRMKENGILVGRKMTQQDGWNRVSIGVPEQMEAFCKTLKAFREKSWV</sequence>
<evidence type="ECO:0000256" key="1">
    <source>
        <dbReference type="ARBA" id="ARBA00007970"/>
    </source>
</evidence>
<dbReference type="PROSITE" id="PS51318">
    <property type="entry name" value="TAT"/>
    <property type="match status" value="1"/>
</dbReference>
<evidence type="ECO:0000256" key="3">
    <source>
        <dbReference type="ARBA" id="ARBA00022679"/>
    </source>
</evidence>
<dbReference type="RefSeq" id="WP_115592821.1">
    <property type="nucleotide sequence ID" value="NZ_QRHA01000005.1"/>
</dbReference>
<comment type="caution">
    <text evidence="7">The sequence shown here is derived from an EMBL/GenBank/DDBJ whole genome shotgun (WGS) entry which is preliminary data.</text>
</comment>
<dbReference type="InterPro" id="IPR015422">
    <property type="entry name" value="PyrdxlP-dep_Trfase_small"/>
</dbReference>
<dbReference type="Proteomes" id="UP000256561">
    <property type="component" value="Unassembled WGS sequence"/>
</dbReference>
<feature type="domain" description="Aminotransferase class I/classII large" evidence="6">
    <location>
        <begin position="48"/>
        <end position="375"/>
    </location>
</feature>
<accession>A0A3D8M897</accession>
<keyword evidence="3 7" id="KW-0808">Transferase</keyword>
<evidence type="ECO:0000256" key="5">
    <source>
        <dbReference type="SAM" id="SignalP"/>
    </source>
</evidence>
<dbReference type="Gene3D" id="3.40.640.10">
    <property type="entry name" value="Type I PLP-dependent aspartate aminotransferase-like (Major domain)"/>
    <property type="match status" value="1"/>
</dbReference>
<keyword evidence="5" id="KW-0732">Signal</keyword>
<reference evidence="8" key="1">
    <citation type="submission" date="2018-08" db="EMBL/GenBank/DDBJ databases">
        <authorList>
            <person name="Zhang J."/>
            <person name="Du Z.-J."/>
        </authorList>
    </citation>
    <scope>NUCLEOTIDE SEQUENCE [LARGE SCALE GENOMIC DNA]</scope>
    <source>
        <strain evidence="8">KCTC 52655</strain>
    </source>
</reference>
<dbReference type="OrthoDB" id="9813612at2"/>
<gene>
    <name evidence="7" type="ORF">DXV75_07640</name>
</gene>
<dbReference type="InterPro" id="IPR015424">
    <property type="entry name" value="PyrdxlP-dep_Trfase"/>
</dbReference>
<dbReference type="PANTHER" id="PTHR43643:SF3">
    <property type="entry name" value="HISTIDINOL-PHOSPHATE AMINOTRANSFERASE"/>
    <property type="match status" value="1"/>
</dbReference>
<feature type="chain" id="PRO_5017589675" evidence="5">
    <location>
        <begin position="34"/>
        <end position="385"/>
    </location>
</feature>
<evidence type="ECO:0000256" key="4">
    <source>
        <dbReference type="ARBA" id="ARBA00022898"/>
    </source>
</evidence>
<evidence type="ECO:0000313" key="7">
    <source>
        <dbReference type="EMBL" id="RDV25952.1"/>
    </source>
</evidence>
<dbReference type="InterPro" id="IPR015421">
    <property type="entry name" value="PyrdxlP-dep_Trfase_major"/>
</dbReference>
<evidence type="ECO:0000259" key="6">
    <source>
        <dbReference type="Pfam" id="PF00155"/>
    </source>
</evidence>
<feature type="signal peptide" evidence="5">
    <location>
        <begin position="1"/>
        <end position="33"/>
    </location>
</feature>